<organism evidence="20 21">
    <name type="scientific">Bacillus spizizenii</name>
    <name type="common">Bacillus subtilis subsp. spizizenii</name>
    <dbReference type="NCBI Taxonomy" id="96241"/>
    <lineage>
        <taxon>Bacteria</taxon>
        <taxon>Bacillati</taxon>
        <taxon>Bacillota</taxon>
        <taxon>Bacilli</taxon>
        <taxon>Bacillales</taxon>
        <taxon>Bacillaceae</taxon>
        <taxon>Bacillus</taxon>
    </lineage>
</organism>
<dbReference type="PROSITE" id="PS00606">
    <property type="entry name" value="KS3_1"/>
    <property type="match status" value="2"/>
</dbReference>
<dbReference type="InterPro" id="IPR020806">
    <property type="entry name" value="PKS_PP-bd"/>
</dbReference>
<keyword evidence="9" id="KW-0808">Transferase</keyword>
<dbReference type="GO" id="GO:0005737">
    <property type="term" value="C:cytoplasm"/>
    <property type="evidence" value="ECO:0007669"/>
    <property type="project" value="UniProtKB-SubCell"/>
</dbReference>
<evidence type="ECO:0000256" key="16">
    <source>
        <dbReference type="SAM" id="MobiDB-lite"/>
    </source>
</evidence>
<feature type="region of interest" description="Disordered" evidence="16">
    <location>
        <begin position="670"/>
        <end position="692"/>
    </location>
</feature>
<protein>
    <submittedName>
        <fullName evidence="20">Amino acid adenylation domain-containing protein</fullName>
    </submittedName>
</protein>
<dbReference type="InterPro" id="IPR010071">
    <property type="entry name" value="AA_adenyl_dom"/>
</dbReference>
<dbReference type="GO" id="GO:0044550">
    <property type="term" value="P:secondary metabolite biosynthetic process"/>
    <property type="evidence" value="ECO:0007669"/>
    <property type="project" value="UniProtKB-ARBA"/>
</dbReference>
<dbReference type="GO" id="GO:0043041">
    <property type="term" value="P:amino acid activation for nonribosomal peptide biosynthetic process"/>
    <property type="evidence" value="ECO:0007669"/>
    <property type="project" value="UniProtKB-ARBA"/>
</dbReference>
<dbReference type="Gene3D" id="3.40.50.720">
    <property type="entry name" value="NAD(P)-binding Rossmann-like Domain"/>
    <property type="match status" value="2"/>
</dbReference>
<dbReference type="PROSITE" id="PS50075">
    <property type="entry name" value="CARRIER"/>
    <property type="match status" value="5"/>
</dbReference>
<evidence type="ECO:0000256" key="9">
    <source>
        <dbReference type="ARBA" id="ARBA00022679"/>
    </source>
</evidence>
<dbReference type="FunFam" id="3.40.47.10:FF:000019">
    <property type="entry name" value="Polyketide synthase type I"/>
    <property type="match status" value="1"/>
</dbReference>
<evidence type="ECO:0000256" key="2">
    <source>
        <dbReference type="ARBA" id="ARBA00003299"/>
    </source>
</evidence>
<dbReference type="Gene3D" id="1.10.1240.100">
    <property type="match status" value="1"/>
</dbReference>
<evidence type="ECO:0000313" key="21">
    <source>
        <dbReference type="Proteomes" id="UP001070352"/>
    </source>
</evidence>
<dbReference type="Gene3D" id="3.40.47.10">
    <property type="match status" value="3"/>
</dbReference>
<feature type="domain" description="PKS/mFAS DH" evidence="19">
    <location>
        <begin position="2377"/>
        <end position="2664"/>
    </location>
</feature>
<feature type="domain" description="Ketosynthase family 3 (KS3)" evidence="18">
    <location>
        <begin position="3343"/>
        <end position="3783"/>
    </location>
</feature>
<feature type="domain" description="Carrier" evidence="17">
    <location>
        <begin position="1658"/>
        <end position="1733"/>
    </location>
</feature>
<dbReference type="Gene3D" id="3.40.50.12780">
    <property type="entry name" value="N-terminal domain of ligase-like"/>
    <property type="match status" value="1"/>
</dbReference>
<dbReference type="Pfam" id="PF00550">
    <property type="entry name" value="PP-binding"/>
    <property type="match status" value="5"/>
</dbReference>
<evidence type="ECO:0000256" key="14">
    <source>
        <dbReference type="PROSITE-ProRule" id="PRU01363"/>
    </source>
</evidence>
<dbReference type="CDD" id="cd08953">
    <property type="entry name" value="KR_2_SDR_x"/>
    <property type="match status" value="2"/>
</dbReference>
<keyword evidence="10" id="KW-0677">Repeat</keyword>
<dbReference type="Pfam" id="PF00501">
    <property type="entry name" value="AMP-binding"/>
    <property type="match status" value="2"/>
</dbReference>
<feature type="domain" description="Carrier" evidence="17">
    <location>
        <begin position="4463"/>
        <end position="4540"/>
    </location>
</feature>
<feature type="region of interest" description="Disordered" evidence="16">
    <location>
        <begin position="5003"/>
        <end position="5028"/>
    </location>
</feature>
<dbReference type="InterPro" id="IPR049552">
    <property type="entry name" value="PKS_DH_N"/>
</dbReference>
<feature type="domain" description="Carrier" evidence="17">
    <location>
        <begin position="3117"/>
        <end position="3191"/>
    </location>
</feature>
<dbReference type="GO" id="GO:0004315">
    <property type="term" value="F:3-oxoacyl-[acyl-carrier-protein] synthase activity"/>
    <property type="evidence" value="ECO:0007669"/>
    <property type="project" value="InterPro"/>
</dbReference>
<dbReference type="Gene3D" id="3.30.559.30">
    <property type="entry name" value="Nonribosomal peptide synthetase, condensation domain"/>
    <property type="match status" value="1"/>
</dbReference>
<dbReference type="Gene3D" id="3.30.559.10">
    <property type="entry name" value="Chloramphenicol acetyltransferase-like domain"/>
    <property type="match status" value="1"/>
</dbReference>
<comment type="similarity">
    <text evidence="5">Belongs to the ATP-dependent AMP-binding enzyme family.</text>
</comment>
<dbReference type="Gene3D" id="2.30.38.10">
    <property type="entry name" value="Luciferase, Domain 3"/>
    <property type="match status" value="1"/>
</dbReference>
<dbReference type="GO" id="GO:0005886">
    <property type="term" value="C:plasma membrane"/>
    <property type="evidence" value="ECO:0007669"/>
    <property type="project" value="TreeGrafter"/>
</dbReference>
<dbReference type="SUPFAM" id="SSF51735">
    <property type="entry name" value="NAD(P)-binding Rossmann-fold domains"/>
    <property type="match status" value="3"/>
</dbReference>
<dbReference type="Gene3D" id="3.40.50.980">
    <property type="match status" value="2"/>
</dbReference>
<keyword evidence="12 15" id="KW-0175">Coiled coil</keyword>
<dbReference type="Proteomes" id="UP001070352">
    <property type="component" value="Unassembled WGS sequence"/>
</dbReference>
<dbReference type="GO" id="GO:0031177">
    <property type="term" value="F:phosphopantetheine binding"/>
    <property type="evidence" value="ECO:0007669"/>
    <property type="project" value="InterPro"/>
</dbReference>
<dbReference type="InterPro" id="IPR045851">
    <property type="entry name" value="AMP-bd_C_sf"/>
</dbReference>
<evidence type="ECO:0000259" key="19">
    <source>
        <dbReference type="PROSITE" id="PS52019"/>
    </source>
</evidence>
<sequence length="5047" mass="563502">MRKHDNTRNLANPSVSYGETLHISEEQPATIPEVLYRTAAELGDTKGIIYLQPDGSEVYQSYGRLWNDALRIVKGLRQSGLKAKQNVILQLGDNSQLLPAFWGCVLAGIVPAPLAVPPTYAESSSGTQKLKDAWTLLDKPAVLTDRDMHQEMLDWAKEQDLEGFRAIAVEDLLSAEAETDWHQSSPEDLALLLLTSGSTGTPKAVMLNHRNIMSMVKGIIQMQGFTREDITFNWMPFDHVGGIGMLHLRDVYLGCQEINVSSETILMEPLKWLDWIDHYRASVTWAPNFAFGLVTDFAEEMKNRKWDLSSMRYMLNGGEAMVAKVGRRMLELLEPYGLPADAIRPAWGMSETSSGVIFSHEFTRAATSDDDHFVEIGSPIPGFSMRIVNDHNEVVEEGEIGRFQVSGLSVTSGYYRHPDLNESVFTEDGWFETGDLGFLRNGRLTITGRTKDAIIINGINYYSHAIESAVEELPVIETSYTAACAVRVDQNSTDQLAIFFVASAKMNDEQMSQLLRNIQSHVSQVIGVTPEYLLPVQKEEIPKTAIGKIQRTQLKTSFENGEFDYLLHKSNRINGAVQDGEMQQADHAKRIREEIQGHLLTCLTKELHVSRDWVVPNATIQSLGVNSIKMMKLIRSVEKKYRIKLRAREIHKYPTIERLAHYLSEHEDISSLSAGRQGTDTSKTEPEKSQASFQPLSEVQKGLWTLQKMSPEKSAYHVPLCFRFSSGLHLETLQQAFSLVLSQHPILKHVIQEKDGMPFLKNEPAISLEIKTEDISSVKESAIPSFLRKIAKEPFVKENSPLVRVMSFSRSEQEHFLLVVIHHLIFDGVSSVTFIRSLFDSYKLLLEGQHPEIAVSPAMYHDFAAWEQNMLAGKDGAKHRSYWQKQLSGTLPNLQLPKVSTSSAGSEFEVDTYTRQLSSGFMNRVRTFAKEHSVNVSTVFLSCYMVLLGRYTGQKEQIVGMPAMVRPEERFDASIGHFLNMLPIRSELNPADTFSEFISKLQLTMLDGLDHAAYPFPKMVRDLNASRSQTGSPIFQTAFFYQNFLQSRSYQNLLSRYADFFSVDFIERIHQEGEYELVFELWETEEKMELNIKYDTTLFDEVSISAMFDHFVYVTEQAMLNPSQPLKEYSLLPEKEEQMILKTWNATDKTYPYTCFHELFEQQAKKTPDRAAVSYEDQTLTYRELDERSTQLAIYLQAHGVGPDRLAGIYVDRSLDMLVGLLAILKAGGAYVPLDPSYPAERLEYMLEDSEVSITLTTSELVNTLNWNGIKTALLDQDSDEIAQTASDRKVLTRTVTPEHLAYVIYTSGSTGKPKGVMIPHKALTNFLVSMGETPGLSPEDKMLAVTTYCFDIAALELYLPLIKGAHCHICHTEHTKDVEKLKQDIQTIKPTVMQATPATWKMLFYSGWENDERVKILCGGEALPETLKRYFLHTGSEAWNMFGPTETTIWSAVQPINEECSHATIGRPIANTQMYITDSKLVPVPAGVPGELCIAGDGVAKGYYKKQELTKSKFIDSPFEPGSKLYRTGDMARWLPGGRIEYIGRIDNQVKIRGFRIELGDIESRLSEHPGIQECVVVATKENGMDKLAAYYTAKHANASLAARELRHYVKDVLPDYMVPSYFIQLDHMPLTPNGKIDRNSLKNNELTAKQPKQREISPKNIQYAVCTIWQDVLKMTDIEWEDGFFDVGGDSLLAVTVADRIKHELTCEFSVTDLFEYSTIKNISQYITEQRKADTSGPMPTEPAAHIDQSTQMNDLPDYYEDSVAIIGISCEFPGAKNHDEFWENLRDGKESITFYSKEELQRFGISEEMAENASYVPAKSSIDGKDKFDPSFFQISPKDAEFMDPQFRMLLTHSWKAIEDAGYAATQIPQTSVFMSASNNSYRALLPSDTTESLETPDGYVSWVLAQSGTIPTMISHKLGLKGPSYFVHANCSSSLIGLHTAYKSLLSGESAYALVGGATLHTESNIGYMHQPGLNFSSDGHIKAFDASADGMIGGEGVAVVLLKKAADAVKDGDHIYALLRGIGVNNDGADKVGFYAPSVKGQADVVQEVMNQTKIQPESICYVEAHGTGTKLGDPIELAALTNVYRQYTNKTQYCGIGSVKTNIGHLDTAAGLAGCIKVVMSLYHQELAPSINYKEPNPNTDLANSPFYIVDQKKTLSRDIKTHRAALSSFGLGGTNTHAIFEQYKRDSDKKKIEGACIIPISAKNKERLQEYVKDILAYLERKGLETGQLPDFAYTLQVGREAMEYRVAFTADHVNELKQKLTDFIYGKKAIEGCFQGSKHNDREISWLTEDEDSAELIRKWMAKGKVNKLAEIWSKGAHMDWMQLYKGERPCRMSLPTYPFAKERYWPSQDDRKPSVQISANQTEAGSIHPLLHQNTSDFSEQKFSSVFTGEEFFLRDHMVRGKPVLPGVAYLEMAHAAIKQATGSNNGQGVRIRLNHTVWVQPVVVDEHSAQVDIGLFPEEDGKITFDIYSTQEEGADPVIHSQGSAELVSAAETPVVDLDEISSRCGKRKMSPDQFYEEGRSRGMFHGSAFQGIKNVDIGNREVLAQLQLPENVSGTSEQFVLHPSIMDSALQTATICIMQELTDQKLILPFALEQLEVIKGCSSSMWAYARLSDSHHSGDIVQKADIDVIDESGDVCVRIKGFSTRVLEGEVPSSKPSSRHERLMLEPVWGEQKGGFVDEDLSFAEHIVVLFETERSVTDSLASNMKDARVITLYEAEGHIAERYQFYAQNVFELIQRKVREHSAGRIIIQAIVPLKKEKQLFTGVSGLLKTAELEFSKLTAQVIEIEKPEEMNDLHLKLKDDSRRPADKQIRYETGNRFVKGWREMALPSAEELHMPWRDEGVYLITGGAGRLGLLFAKEIANRTVRSTIVLTGRSVLSERKEHELEALRSMGAEVVYREADVSDQRAVRRLMEEIKEKHGTLNGIIHGAGSIKDHFIVHKTNEEFLEVLQPKVSGLLHVDECSKDFPLDFFILFSSVSGCLGNAGQADYAAANTFMDAFAAYRSSLVASKKRFGSTISFNWPLWEEGGMQVGAEVEQRMLKTMGMVAMPTDSALKAFYQGIASEKSQVFVMEGQLQKMKQKLLSAGEKAKRNDQRNANQDHGQTRKLESSLIQMVGEILKVNTDDIDVNTELSEYGFDSVTFTVFTNKINEAYQLELTPTIFFEYGSIQSMAEYVMAAHPGELNQDAAVNDTDERSSSLHSLNSLSASLGNMVSAILKVDSEDIDVNTELSEYGFDSVTFTVFTNKINEAYQLELTPTIFFEYGSIQSLAGYLIDEFEETFVQESKKSEGQEELQTNISSEVPKMTARRKHRFQQPVIAKEESSKKQTADFEPIAIVGISGRFPGAMDIDEFWKNLEEGKDSITEVPKDRWDWREHYGNPDTEVNKTDIKWGGFIDGVAEFDPLFFGISPREANYVDPQQRLLMTYVWKTLEDAGCSPQSLSGTGTGIFIGTGNTGYKDLFHRANLPIEGHAATGQMIPSVGPNRMSYFLNIHGPSEPVETACSSSLVAIHRAVTAMQSGNCEMAIAGGVNTILTEEAHISYSKAGMLSKDGRCKTFSADANGYVRGEGVGMVMLKKLADAERDGNHIYGVIRGTAENHGGRANTLTSPNPKAQADLLVRAYRQAGIDPSTVTYIEAHGTGTELGDPIEINGLKAAFRKLSNKRGGSQPDIPDHRCGIGSVKSNIGHLELAAGISGLIKVLLQMKHKTLVKSLHCETLNPYLQLADSPFYIVQEKQEWKAVTDRDGNELPRRAGVSSFGIGGVNAHIVIEEYMPKGNSEQTAPEQPNVIVLSAKNKNRLMDRASQLLEAIRKQKYTDKDLHRIAFTLQVGREEMDERLACIAGTVQELEEKLQTFVDGKEETEAFFQGQSNRNKETQAIFTEDEDMAMAIDAWIRKRKYAKLADLWVKGVAIQWNTLYGETKPRLISLPSYPFAKDRYWVPAKGHLEPDKKELVDAREKRTACFLTKQWSLSPFGSTVPVTRTVAILSNQETADLAAEVSTYFPNHLILDVSRIDWYQSDIDWKEFDGLVDVIGCGEDDKDQLDWIEWVQRLVEFGHKEGLRLLCVTKGLESFQNTSVRMAGASRAGLYRMLQSEYSHLTSRHMDAEEVIDHHRLAKQIADEFYSDSHDTEICYRGGLRYQAFLKAYPETGEGAEQRMAFPKDHVLFITGGTRGIGLLCARHFAEHYGVKKLVLTGREQLPPREEWAHFETSNTSATEKIQAVRELEAQGVQVQMLSLTLSDDAQVEQTLQHIKRTLGPIGGVIHCAGLTDMDTLAFIRKTSDDIQRVLEPKVAGLTTLYRHVSNEPLQFFVLFSSVSAIIPQLSAGQADYAMANSYMDYFAEAHQENAPIISVQWPNWKETGMGEVTNDAYRESGLLSITNSEGLRFLDQILSKTLEPVVLPAVVNQTNWEPELLMKRRKRHEDGLRESTLQSLLAKDNEGVDATPKSEGLLSETQFWLIDLFSEELRIDREDFEIDGLFQDYGVDSIILAQVLQHINRKLETALDPSILYEYPTIQRFADWLIGSYSETLSALFGGGISGISAPLENKMEAGVSPPAKERAPAAQIQAPTTLSPSPHAEDIAVVGLSCRFPGADTLETYWSLLSEGRSSIAPVPAERWGCKTPYYAGMIEDVSHFDSDFFLLHEEDVRAMDPQALLVLEECLKLLYHAGYTPEEIKGKPVGVYIGGRSQHKPDEESLDHAKNPIVTVGQNYLAANISQFFDVRGPSVVVDTACSSALVGMNMAIQALRSGDIQSALVGGVSLLSSDVSHRLFDRRGILSKHSSFHVFDERADGVVLGEGVGMVMLKTVKQAMEDGDTIYAVVKAASVNNDGRTAGPATPNLEAHKEVMKDALTKSGKKPEDISYLEANGSGSMVTDLLELKAIQSVYRSDHSSPLSLGSIKPNIGHPLCAEGIASFIKVVLMLKERRFVPFLSGEKEMAHFDQQKANITFTRTLEKWRDSRPAAAINCFADGGTNAHVIVEGWVEDEKRASKRSPISPPQLKKRAFSPGESKPEAETLKVDAANIWDTYEVEV</sequence>
<dbReference type="SUPFAM" id="SSF53901">
    <property type="entry name" value="Thiolase-like"/>
    <property type="match status" value="3"/>
</dbReference>
<dbReference type="NCBIfam" id="TIGR01733">
    <property type="entry name" value="AA-adenyl-dom"/>
    <property type="match status" value="1"/>
</dbReference>
<dbReference type="InterPro" id="IPR049900">
    <property type="entry name" value="PKS_mFAS_DH"/>
</dbReference>
<comment type="subcellular location">
    <subcellularLocation>
        <location evidence="3">Cytoplasm</location>
    </subcellularLocation>
</comment>
<dbReference type="SUPFAM" id="SSF52777">
    <property type="entry name" value="CoA-dependent acyltransferases"/>
    <property type="match status" value="2"/>
</dbReference>
<dbReference type="PROSITE" id="PS00012">
    <property type="entry name" value="PHOSPHOPANTETHEINE"/>
    <property type="match status" value="3"/>
</dbReference>
<name>A0A9Q4H8U0_BACSC</name>
<evidence type="ECO:0000256" key="15">
    <source>
        <dbReference type="SAM" id="Coils"/>
    </source>
</evidence>
<feature type="domain" description="Carrier" evidence="17">
    <location>
        <begin position="593"/>
        <end position="667"/>
    </location>
</feature>
<evidence type="ECO:0000256" key="4">
    <source>
        <dbReference type="ARBA" id="ARBA00004789"/>
    </source>
</evidence>
<keyword evidence="6" id="KW-0596">Phosphopantetheine</keyword>
<dbReference type="SMART" id="SM00823">
    <property type="entry name" value="PKS_PP"/>
    <property type="match status" value="5"/>
</dbReference>
<dbReference type="SMART" id="SM00822">
    <property type="entry name" value="PKS_KR"/>
    <property type="match status" value="2"/>
</dbReference>
<dbReference type="Pfam" id="PF00668">
    <property type="entry name" value="Condensation"/>
    <property type="match status" value="1"/>
</dbReference>
<dbReference type="GO" id="GO:0006633">
    <property type="term" value="P:fatty acid biosynthetic process"/>
    <property type="evidence" value="ECO:0007669"/>
    <property type="project" value="InterPro"/>
</dbReference>
<dbReference type="InterPro" id="IPR020845">
    <property type="entry name" value="AMP-binding_CS"/>
</dbReference>
<evidence type="ECO:0000256" key="8">
    <source>
        <dbReference type="ARBA" id="ARBA00022553"/>
    </source>
</evidence>
<comment type="caution">
    <text evidence="20">The sequence shown here is derived from an EMBL/GenBank/DDBJ whole genome shotgun (WGS) entry which is preliminary data.</text>
</comment>
<comment type="cofactor">
    <cofactor evidence="1">
        <name>pantetheine 4'-phosphate</name>
        <dbReference type="ChEBI" id="CHEBI:47942"/>
    </cofactor>
</comment>
<keyword evidence="8" id="KW-0597">Phosphoprotein</keyword>
<evidence type="ECO:0000256" key="3">
    <source>
        <dbReference type="ARBA" id="ARBA00004496"/>
    </source>
</evidence>
<proteinExistence type="inferred from homology"/>
<dbReference type="InterPro" id="IPR014031">
    <property type="entry name" value="Ketoacyl_synth_C"/>
</dbReference>
<dbReference type="Gene3D" id="3.30.70.3290">
    <property type="match status" value="1"/>
</dbReference>
<evidence type="ECO:0000259" key="18">
    <source>
        <dbReference type="PROSITE" id="PS52004"/>
    </source>
</evidence>
<gene>
    <name evidence="20" type="ORF">MOC45_08885</name>
</gene>
<evidence type="ECO:0000256" key="10">
    <source>
        <dbReference type="ARBA" id="ARBA00022737"/>
    </source>
</evidence>
<feature type="coiled-coil region" evidence="15">
    <location>
        <begin position="3805"/>
        <end position="3863"/>
    </location>
</feature>
<dbReference type="EMBL" id="JALANJ010000011">
    <property type="protein sequence ID" value="MCY8120721.1"/>
    <property type="molecule type" value="Genomic_DNA"/>
</dbReference>
<dbReference type="PROSITE" id="PS00455">
    <property type="entry name" value="AMP_BINDING"/>
    <property type="match status" value="2"/>
</dbReference>
<dbReference type="PROSITE" id="PS52004">
    <property type="entry name" value="KS3_2"/>
    <property type="match status" value="3"/>
</dbReference>
<dbReference type="InterPro" id="IPR036736">
    <property type="entry name" value="ACP-like_sf"/>
</dbReference>
<dbReference type="Gene3D" id="1.10.1200.10">
    <property type="entry name" value="ACP-like"/>
    <property type="match status" value="5"/>
</dbReference>
<feature type="active site" description="Proton acceptor; for dehydratase activity" evidence="14">
    <location>
        <position position="2406"/>
    </location>
</feature>
<dbReference type="CDD" id="cd20484">
    <property type="entry name" value="C_PKS-NRPS_PksJ-like"/>
    <property type="match status" value="1"/>
</dbReference>
<dbReference type="InterPro" id="IPR014030">
    <property type="entry name" value="Ketoacyl_synth_N"/>
</dbReference>
<dbReference type="Pfam" id="PF14765">
    <property type="entry name" value="PS-DH"/>
    <property type="match status" value="1"/>
</dbReference>
<evidence type="ECO:0000256" key="11">
    <source>
        <dbReference type="ARBA" id="ARBA00022857"/>
    </source>
</evidence>
<evidence type="ECO:0000256" key="5">
    <source>
        <dbReference type="ARBA" id="ARBA00006432"/>
    </source>
</evidence>
<dbReference type="SMART" id="SM00825">
    <property type="entry name" value="PKS_KS"/>
    <property type="match status" value="3"/>
</dbReference>
<dbReference type="Pfam" id="PF21089">
    <property type="entry name" value="PKS_DH_N"/>
    <property type="match status" value="1"/>
</dbReference>
<feature type="domain" description="Ketosynthase family 3 (KS3)" evidence="18">
    <location>
        <begin position="1763"/>
        <end position="2189"/>
    </location>
</feature>
<dbReference type="InterPro" id="IPR036291">
    <property type="entry name" value="NAD(P)-bd_dom_sf"/>
</dbReference>
<dbReference type="InterPro" id="IPR049551">
    <property type="entry name" value="PKS_DH_C"/>
</dbReference>
<dbReference type="InterPro" id="IPR020841">
    <property type="entry name" value="PKS_Beta-ketoAc_synthase_dom"/>
</dbReference>
<comment type="pathway">
    <text evidence="4">Antibiotic biosynthesis; bacillaene biosynthesis.</text>
</comment>
<comment type="function">
    <text evidence="2">Involved in some intermediate steps for the synthesis of the antibiotic polyketide bacillaene which is involved in secondary metabolism.</text>
</comment>
<dbReference type="SMART" id="SM00826">
    <property type="entry name" value="PKS_DH"/>
    <property type="match status" value="1"/>
</dbReference>
<dbReference type="GO" id="GO:0004312">
    <property type="term" value="F:fatty acid synthase activity"/>
    <property type="evidence" value="ECO:0007669"/>
    <property type="project" value="TreeGrafter"/>
</dbReference>
<feature type="active site" description="Proton donor; for dehydratase activity" evidence="14">
    <location>
        <position position="2578"/>
    </location>
</feature>
<dbReference type="InterPro" id="IPR057326">
    <property type="entry name" value="KR_dom"/>
</dbReference>
<dbReference type="Pfam" id="PF00109">
    <property type="entry name" value="ketoacyl-synt"/>
    <property type="match status" value="3"/>
</dbReference>
<feature type="domain" description="Ketosynthase family 3 (KS3)" evidence="18">
    <location>
        <begin position="4592"/>
        <end position="4996"/>
    </location>
</feature>
<dbReference type="FunFam" id="3.40.50.980:FF:000001">
    <property type="entry name" value="Non-ribosomal peptide synthetase"/>
    <property type="match status" value="1"/>
</dbReference>
<dbReference type="Gene3D" id="3.30.300.30">
    <property type="match status" value="2"/>
</dbReference>
<dbReference type="InterPro" id="IPR050091">
    <property type="entry name" value="PKS_NRPS_Biosynth_Enz"/>
</dbReference>
<evidence type="ECO:0000256" key="13">
    <source>
        <dbReference type="ARBA" id="ARBA00023315"/>
    </source>
</evidence>
<dbReference type="InterPro" id="IPR023213">
    <property type="entry name" value="CAT-like_dom_sf"/>
</dbReference>
<dbReference type="InterPro" id="IPR009081">
    <property type="entry name" value="PP-bd_ACP"/>
</dbReference>
<dbReference type="PANTHER" id="PTHR43775">
    <property type="entry name" value="FATTY ACID SYNTHASE"/>
    <property type="match status" value="1"/>
</dbReference>
<dbReference type="InterPro" id="IPR006162">
    <property type="entry name" value="Ppantetheine_attach_site"/>
</dbReference>
<dbReference type="InterPro" id="IPR042104">
    <property type="entry name" value="PKS_dehydratase_sf"/>
</dbReference>
<evidence type="ECO:0000313" key="20">
    <source>
        <dbReference type="EMBL" id="MCY8120721.1"/>
    </source>
</evidence>
<dbReference type="FunFam" id="3.30.300.30:FF:000010">
    <property type="entry name" value="Enterobactin synthetase component F"/>
    <property type="match status" value="1"/>
</dbReference>
<reference evidence="20" key="1">
    <citation type="submission" date="2022-02" db="EMBL/GenBank/DDBJ databases">
        <title>Crop Bioprotection Bacillus Genome Sequencing.</title>
        <authorList>
            <person name="Dunlap C."/>
        </authorList>
    </citation>
    <scope>NUCLEOTIDE SEQUENCE</scope>
    <source>
        <strain evidence="20">M18B4</strain>
    </source>
</reference>
<dbReference type="InterPro" id="IPR016039">
    <property type="entry name" value="Thiolase-like"/>
</dbReference>
<keyword evidence="7" id="KW-0963">Cytoplasm</keyword>
<dbReference type="Pfam" id="PF02801">
    <property type="entry name" value="Ketoacyl-synt_C"/>
    <property type="match status" value="3"/>
</dbReference>
<dbReference type="InterPro" id="IPR042099">
    <property type="entry name" value="ANL_N_sf"/>
</dbReference>
<feature type="compositionally biased region" description="Polar residues" evidence="16">
    <location>
        <begin position="670"/>
        <end position="681"/>
    </location>
</feature>
<keyword evidence="13" id="KW-0012">Acyltransferase</keyword>
<dbReference type="Gene3D" id="3.10.129.110">
    <property type="entry name" value="Polyketide synthase dehydratase"/>
    <property type="match status" value="1"/>
</dbReference>
<feature type="region of interest" description="Disordered" evidence="16">
    <location>
        <begin position="3097"/>
        <end position="3118"/>
    </location>
</feature>
<feature type="region of interest" description="N-terminal hotdog fold" evidence="14">
    <location>
        <begin position="2377"/>
        <end position="2502"/>
    </location>
</feature>
<dbReference type="Pfam" id="PF13193">
    <property type="entry name" value="AMP-binding_C"/>
    <property type="match status" value="1"/>
</dbReference>
<dbReference type="SUPFAM" id="SSF47336">
    <property type="entry name" value="ACP-like"/>
    <property type="match status" value="5"/>
</dbReference>
<dbReference type="CDD" id="cd00833">
    <property type="entry name" value="PKS"/>
    <property type="match status" value="3"/>
</dbReference>
<keyword evidence="11" id="KW-0521">NADP</keyword>
<feature type="region of interest" description="C-terminal hotdog fold" evidence="14">
    <location>
        <begin position="2516"/>
        <end position="2664"/>
    </location>
</feature>
<dbReference type="InterPro" id="IPR054514">
    <property type="entry name" value="RhiE-like_linker"/>
</dbReference>
<dbReference type="Pfam" id="PF08659">
    <property type="entry name" value="KR"/>
    <property type="match status" value="2"/>
</dbReference>
<dbReference type="CDD" id="cd12116">
    <property type="entry name" value="A_NRPS_Ta1_like"/>
    <property type="match status" value="1"/>
</dbReference>
<accession>A0A9Q4H8U0</accession>
<evidence type="ECO:0000256" key="7">
    <source>
        <dbReference type="ARBA" id="ARBA00022490"/>
    </source>
</evidence>
<dbReference type="SUPFAM" id="SSF56801">
    <property type="entry name" value="Acetyl-CoA synthetase-like"/>
    <property type="match status" value="2"/>
</dbReference>
<dbReference type="SMART" id="SM01294">
    <property type="entry name" value="PKS_PP_betabranch"/>
    <property type="match status" value="4"/>
</dbReference>
<dbReference type="PANTHER" id="PTHR43775:SF37">
    <property type="entry name" value="SI:DKEY-61P9.11"/>
    <property type="match status" value="1"/>
</dbReference>
<dbReference type="InterPro" id="IPR013968">
    <property type="entry name" value="PKS_KR"/>
</dbReference>
<evidence type="ECO:0000256" key="1">
    <source>
        <dbReference type="ARBA" id="ARBA00001957"/>
    </source>
</evidence>
<evidence type="ECO:0000259" key="17">
    <source>
        <dbReference type="PROSITE" id="PS50075"/>
    </source>
</evidence>
<dbReference type="PROSITE" id="PS52019">
    <property type="entry name" value="PKS_MFAS_DH"/>
    <property type="match status" value="1"/>
</dbReference>
<dbReference type="InterPro" id="IPR025110">
    <property type="entry name" value="AMP-bd_C"/>
</dbReference>
<dbReference type="Pfam" id="PF22336">
    <property type="entry name" value="RhiE-like_linker"/>
    <property type="match status" value="2"/>
</dbReference>
<dbReference type="GO" id="GO:0071770">
    <property type="term" value="P:DIM/DIP cell wall layer assembly"/>
    <property type="evidence" value="ECO:0007669"/>
    <property type="project" value="TreeGrafter"/>
</dbReference>
<feature type="domain" description="Carrier" evidence="17">
    <location>
        <begin position="3215"/>
        <end position="3289"/>
    </location>
</feature>
<dbReference type="InterPro" id="IPR001242">
    <property type="entry name" value="Condensation_dom"/>
</dbReference>
<dbReference type="FunFam" id="3.40.50.12780:FF:000012">
    <property type="entry name" value="Non-ribosomal peptide synthetase"/>
    <property type="match status" value="1"/>
</dbReference>
<dbReference type="InterPro" id="IPR000873">
    <property type="entry name" value="AMP-dep_synth/lig_dom"/>
</dbReference>
<dbReference type="InterPro" id="IPR018201">
    <property type="entry name" value="Ketoacyl_synth_AS"/>
</dbReference>
<evidence type="ECO:0000256" key="12">
    <source>
        <dbReference type="ARBA" id="ARBA00023054"/>
    </source>
</evidence>
<dbReference type="InterPro" id="IPR020807">
    <property type="entry name" value="PKS_DH"/>
</dbReference>
<dbReference type="CDD" id="cd05906">
    <property type="entry name" value="A_NRPS_TubE_like"/>
    <property type="match status" value="1"/>
</dbReference>
<dbReference type="FunFam" id="2.30.38.10:FF:000001">
    <property type="entry name" value="Non-ribosomal peptide synthetase PvdI"/>
    <property type="match status" value="1"/>
</dbReference>
<evidence type="ECO:0000256" key="6">
    <source>
        <dbReference type="ARBA" id="ARBA00022450"/>
    </source>
</evidence>